<dbReference type="AlphaFoldDB" id="A0A0H4VL45"/>
<dbReference type="CDD" id="cd16936">
    <property type="entry name" value="HATPase_RsbW-like"/>
    <property type="match status" value="1"/>
</dbReference>
<sequence>MTNKIRVSCDRRNLKTIRTFVMDTLSAVQLSDITLNQIILAVDEICANLIIHSNHEDNKKFLCLTIQYDHEEIVFELADNGTPFEQDNYTEPNIHDNIRTGKKGGVGVALVNRIMDKVEYSVRGNTNICRLYKQLA</sequence>
<gene>
    <name evidence="3" type="ORF">TH63_01525</name>
</gene>
<dbReference type="Gene3D" id="3.30.565.10">
    <property type="entry name" value="Histidine kinase-like ATPase, C-terminal domain"/>
    <property type="match status" value="1"/>
</dbReference>
<keyword evidence="1" id="KW-0808">Transferase</keyword>
<dbReference type="EMBL" id="CP010777">
    <property type="protein sequence ID" value="AKQ44607.1"/>
    <property type="molecule type" value="Genomic_DNA"/>
</dbReference>
<evidence type="ECO:0000313" key="4">
    <source>
        <dbReference type="Proteomes" id="UP000036458"/>
    </source>
</evidence>
<keyword evidence="1" id="KW-0418">Kinase</keyword>
<evidence type="ECO:0000259" key="2">
    <source>
        <dbReference type="Pfam" id="PF13581"/>
    </source>
</evidence>
<dbReference type="Proteomes" id="UP000036458">
    <property type="component" value="Chromosome"/>
</dbReference>
<keyword evidence="4" id="KW-1185">Reference proteome</keyword>
<keyword evidence="1" id="KW-0723">Serine/threonine-protein kinase</keyword>
<dbReference type="InterPro" id="IPR036890">
    <property type="entry name" value="HATPase_C_sf"/>
</dbReference>
<dbReference type="InterPro" id="IPR003594">
    <property type="entry name" value="HATPase_dom"/>
</dbReference>
<dbReference type="PANTHER" id="PTHR35526">
    <property type="entry name" value="ANTI-SIGMA-F FACTOR RSBW-RELATED"/>
    <property type="match status" value="1"/>
</dbReference>
<protein>
    <recommendedName>
        <fullName evidence="2">Histidine kinase/HSP90-like ATPase domain-containing protein</fullName>
    </recommendedName>
</protein>
<dbReference type="SUPFAM" id="SSF55874">
    <property type="entry name" value="ATPase domain of HSP90 chaperone/DNA topoisomerase II/histidine kinase"/>
    <property type="match status" value="1"/>
</dbReference>
<evidence type="ECO:0000256" key="1">
    <source>
        <dbReference type="ARBA" id="ARBA00022527"/>
    </source>
</evidence>
<dbReference type="OrthoDB" id="9792240at2"/>
<dbReference type="RefSeq" id="WP_048919374.1">
    <property type="nucleotide sequence ID" value="NZ_CP010777.1"/>
</dbReference>
<proteinExistence type="predicted"/>
<accession>A0A0H4VL45</accession>
<dbReference type="KEGG" id="ruf:TH63_01525"/>
<dbReference type="PATRIC" id="fig|1379910.4.peg.316"/>
<dbReference type="Pfam" id="PF13581">
    <property type="entry name" value="HATPase_c_2"/>
    <property type="match status" value="1"/>
</dbReference>
<evidence type="ECO:0000313" key="3">
    <source>
        <dbReference type="EMBL" id="AKQ44607.1"/>
    </source>
</evidence>
<organism evidence="3 4">
    <name type="scientific">Rufibacter radiotolerans</name>
    <dbReference type="NCBI Taxonomy" id="1379910"/>
    <lineage>
        <taxon>Bacteria</taxon>
        <taxon>Pseudomonadati</taxon>
        <taxon>Bacteroidota</taxon>
        <taxon>Cytophagia</taxon>
        <taxon>Cytophagales</taxon>
        <taxon>Hymenobacteraceae</taxon>
        <taxon>Rufibacter</taxon>
    </lineage>
</organism>
<reference evidence="3 4" key="1">
    <citation type="submission" date="2015-01" db="EMBL/GenBank/DDBJ databases">
        <title>Rufibacter sp./DG31D/ whole genome sequencing.</title>
        <authorList>
            <person name="Kim M.K."/>
            <person name="Srinivasan S."/>
            <person name="Lee J.-J."/>
        </authorList>
    </citation>
    <scope>NUCLEOTIDE SEQUENCE [LARGE SCALE GENOMIC DNA]</scope>
    <source>
        <strain evidence="3 4">DG31D</strain>
    </source>
</reference>
<dbReference type="InterPro" id="IPR050267">
    <property type="entry name" value="Anti-sigma-factor_SerPK"/>
</dbReference>
<dbReference type="GO" id="GO:0004674">
    <property type="term" value="F:protein serine/threonine kinase activity"/>
    <property type="evidence" value="ECO:0007669"/>
    <property type="project" value="UniProtKB-KW"/>
</dbReference>
<name>A0A0H4VL45_9BACT</name>
<dbReference type="STRING" id="1379910.TH63_01525"/>
<feature type="domain" description="Histidine kinase/HSP90-like ATPase" evidence="2">
    <location>
        <begin position="10"/>
        <end position="128"/>
    </location>
</feature>